<dbReference type="Proteomes" id="UP001062846">
    <property type="component" value="Chromosome 3"/>
</dbReference>
<gene>
    <name evidence="1" type="ORF">RHMOL_Rhmol03G0051600</name>
</gene>
<protein>
    <submittedName>
        <fullName evidence="1">Uncharacterized protein</fullName>
    </submittedName>
</protein>
<evidence type="ECO:0000313" key="1">
    <source>
        <dbReference type="EMBL" id="KAI8562657.1"/>
    </source>
</evidence>
<reference evidence="1" key="1">
    <citation type="submission" date="2022-02" db="EMBL/GenBank/DDBJ databases">
        <title>Plant Genome Project.</title>
        <authorList>
            <person name="Zhang R.-G."/>
        </authorList>
    </citation>
    <scope>NUCLEOTIDE SEQUENCE</scope>
    <source>
        <strain evidence="1">AT1</strain>
    </source>
</reference>
<keyword evidence="2" id="KW-1185">Reference proteome</keyword>
<evidence type="ECO:0000313" key="2">
    <source>
        <dbReference type="Proteomes" id="UP001062846"/>
    </source>
</evidence>
<sequence length="150" mass="16262">MDSSSTLSFLLLHMTTTSAANSTTKFNKRLRTATSRSAFASPADCDDGRELDHMKQLPKEEIKEASVGTNGTVLKEKTVGVRYKECRKNHAASIGGHAVDGCREFMPAGEEGTAAAFKCAACSCHRNFHRQEVECNDCYCDCSAISATTK</sequence>
<dbReference type="EMBL" id="CM046390">
    <property type="protein sequence ID" value="KAI8562657.1"/>
    <property type="molecule type" value="Genomic_DNA"/>
</dbReference>
<comment type="caution">
    <text evidence="1">The sequence shown here is derived from an EMBL/GenBank/DDBJ whole genome shotgun (WGS) entry which is preliminary data.</text>
</comment>
<organism evidence="1 2">
    <name type="scientific">Rhododendron molle</name>
    <name type="common">Chinese azalea</name>
    <name type="synonym">Azalea mollis</name>
    <dbReference type="NCBI Taxonomy" id="49168"/>
    <lineage>
        <taxon>Eukaryota</taxon>
        <taxon>Viridiplantae</taxon>
        <taxon>Streptophyta</taxon>
        <taxon>Embryophyta</taxon>
        <taxon>Tracheophyta</taxon>
        <taxon>Spermatophyta</taxon>
        <taxon>Magnoliopsida</taxon>
        <taxon>eudicotyledons</taxon>
        <taxon>Gunneridae</taxon>
        <taxon>Pentapetalae</taxon>
        <taxon>asterids</taxon>
        <taxon>Ericales</taxon>
        <taxon>Ericaceae</taxon>
        <taxon>Ericoideae</taxon>
        <taxon>Rhodoreae</taxon>
        <taxon>Rhododendron</taxon>
    </lineage>
</organism>
<proteinExistence type="predicted"/>
<accession>A0ACC0PAG6</accession>
<name>A0ACC0PAG6_RHOML</name>